<accession>A0AAN9FMR9</accession>
<feature type="compositionally biased region" description="Basic and acidic residues" evidence="1">
    <location>
        <begin position="43"/>
        <end position="53"/>
    </location>
</feature>
<name>A0AAN9FMR9_CLITE</name>
<dbReference type="EMBL" id="JAYKXN010000006">
    <property type="protein sequence ID" value="KAK7277681.1"/>
    <property type="molecule type" value="Genomic_DNA"/>
</dbReference>
<protein>
    <submittedName>
        <fullName evidence="2">Uncharacterized protein</fullName>
    </submittedName>
</protein>
<dbReference type="Proteomes" id="UP001359559">
    <property type="component" value="Unassembled WGS sequence"/>
</dbReference>
<evidence type="ECO:0000313" key="2">
    <source>
        <dbReference type="EMBL" id="KAK7277681.1"/>
    </source>
</evidence>
<feature type="region of interest" description="Disordered" evidence="1">
    <location>
        <begin position="43"/>
        <end position="73"/>
    </location>
</feature>
<comment type="caution">
    <text evidence="2">The sequence shown here is derived from an EMBL/GenBank/DDBJ whole genome shotgun (WGS) entry which is preliminary data.</text>
</comment>
<keyword evidence="3" id="KW-1185">Reference proteome</keyword>
<sequence length="85" mass="9942">MPTEEKNETPKEIRKDMQQLEEVLALVKTLQCTVEELRKENKDLRNHRSKEMEASSYQNTEAIKPKDDKLEPLVPYSAHPFMEGV</sequence>
<gene>
    <name evidence="2" type="ORF">RJT34_22696</name>
</gene>
<evidence type="ECO:0000313" key="3">
    <source>
        <dbReference type="Proteomes" id="UP001359559"/>
    </source>
</evidence>
<evidence type="ECO:0000256" key="1">
    <source>
        <dbReference type="SAM" id="MobiDB-lite"/>
    </source>
</evidence>
<organism evidence="2 3">
    <name type="scientific">Clitoria ternatea</name>
    <name type="common">Butterfly pea</name>
    <dbReference type="NCBI Taxonomy" id="43366"/>
    <lineage>
        <taxon>Eukaryota</taxon>
        <taxon>Viridiplantae</taxon>
        <taxon>Streptophyta</taxon>
        <taxon>Embryophyta</taxon>
        <taxon>Tracheophyta</taxon>
        <taxon>Spermatophyta</taxon>
        <taxon>Magnoliopsida</taxon>
        <taxon>eudicotyledons</taxon>
        <taxon>Gunneridae</taxon>
        <taxon>Pentapetalae</taxon>
        <taxon>rosids</taxon>
        <taxon>fabids</taxon>
        <taxon>Fabales</taxon>
        <taxon>Fabaceae</taxon>
        <taxon>Papilionoideae</taxon>
        <taxon>50 kb inversion clade</taxon>
        <taxon>NPAAA clade</taxon>
        <taxon>indigoferoid/millettioid clade</taxon>
        <taxon>Phaseoleae</taxon>
        <taxon>Clitoria</taxon>
    </lineage>
</organism>
<reference evidence="2 3" key="1">
    <citation type="submission" date="2024-01" db="EMBL/GenBank/DDBJ databases">
        <title>The genomes of 5 underutilized Papilionoideae crops provide insights into root nodulation and disease resistance.</title>
        <authorList>
            <person name="Yuan L."/>
        </authorList>
    </citation>
    <scope>NUCLEOTIDE SEQUENCE [LARGE SCALE GENOMIC DNA]</scope>
    <source>
        <strain evidence="2">LY-2023</strain>
        <tissue evidence="2">Leaf</tissue>
    </source>
</reference>
<proteinExistence type="predicted"/>
<dbReference type="AlphaFoldDB" id="A0AAN9FMR9"/>